<protein>
    <recommendedName>
        <fullName evidence="3">Phage protein D</fullName>
    </recommendedName>
</protein>
<comment type="caution">
    <text evidence="1">The sequence shown here is derived from an EMBL/GenBank/DDBJ whole genome shotgun (WGS) entry which is preliminary data.</text>
</comment>
<evidence type="ECO:0008006" key="3">
    <source>
        <dbReference type="Google" id="ProtNLM"/>
    </source>
</evidence>
<evidence type="ECO:0000313" key="2">
    <source>
        <dbReference type="Proteomes" id="UP001165079"/>
    </source>
</evidence>
<dbReference type="AlphaFoldDB" id="A0A9W6WE47"/>
<keyword evidence="2" id="KW-1185">Reference proteome</keyword>
<sequence>MLRGVKLGVRVGALSTGPLPAEVMRNLLEAQVTVSAGQRGGFQLRFAVAKNDMLSREILPGNSFDPPNRVQILAYVDGERHILMDGVITRHDFAPSSEAGASTLTVTGVDVSQMMDLIDMSGLPQPAIPREVKVLIALAPFVPLYGVIPAVIPSLSMVVPNPLREIPAMQGTHYAFISQLADEVGYVFYVEPTGELGVNVAYWGPEVRAGSPQPALSVNMDAATNVESLSFAFDGLARKFHLLLGHIPEVHTTIPIPLPDVSPLNPMLGKKFIPPLSYVRLNAGQARYAAAETETAERRREDAIAKHDVVTAVSRGLGRAAQSGQMISGSGSLDVLRYGRPLQARRLVAVRGAGRAYDGEYYVKSVTSTLKPGEFKQRFTLSRNAQISTNDRVTP</sequence>
<accession>A0A9W6WE47</accession>
<dbReference type="RefSeq" id="WP_285666994.1">
    <property type="nucleotide sequence ID" value="NZ_BSTX01000006.1"/>
</dbReference>
<organism evidence="1 2">
    <name type="scientific">Actinorhabdospora filicis</name>
    <dbReference type="NCBI Taxonomy" id="1785913"/>
    <lineage>
        <taxon>Bacteria</taxon>
        <taxon>Bacillati</taxon>
        <taxon>Actinomycetota</taxon>
        <taxon>Actinomycetes</taxon>
        <taxon>Micromonosporales</taxon>
        <taxon>Micromonosporaceae</taxon>
        <taxon>Actinorhabdospora</taxon>
    </lineage>
</organism>
<reference evidence="1" key="1">
    <citation type="submission" date="2023-03" db="EMBL/GenBank/DDBJ databases">
        <title>Actinorhabdospora filicis NBRC 111898.</title>
        <authorList>
            <person name="Ichikawa N."/>
            <person name="Sato H."/>
            <person name="Tonouchi N."/>
        </authorList>
    </citation>
    <scope>NUCLEOTIDE SEQUENCE</scope>
    <source>
        <strain evidence="1">NBRC 111898</strain>
    </source>
</reference>
<dbReference type="EMBL" id="BSTX01000006">
    <property type="protein sequence ID" value="GLZ81515.1"/>
    <property type="molecule type" value="Genomic_DNA"/>
</dbReference>
<gene>
    <name evidence="1" type="ORF">Afil01_63220</name>
</gene>
<name>A0A9W6WE47_9ACTN</name>
<evidence type="ECO:0000313" key="1">
    <source>
        <dbReference type="EMBL" id="GLZ81515.1"/>
    </source>
</evidence>
<proteinExistence type="predicted"/>
<dbReference type="Proteomes" id="UP001165079">
    <property type="component" value="Unassembled WGS sequence"/>
</dbReference>